<keyword evidence="3 5" id="KW-0460">Magnesium</keyword>
<dbReference type="InterPro" id="IPR005000">
    <property type="entry name" value="Aldolase/citrate-lyase_domain"/>
</dbReference>
<evidence type="ECO:0000313" key="7">
    <source>
        <dbReference type="EMBL" id="EHK66530.1"/>
    </source>
</evidence>
<comment type="cofactor">
    <cofactor evidence="1">
        <name>Mg(2+)</name>
        <dbReference type="ChEBI" id="CHEBI:18420"/>
    </cofactor>
</comment>
<keyword evidence="8" id="KW-1185">Reference proteome</keyword>
<protein>
    <submittedName>
        <fullName evidence="7">Citrate (Pro-3S)-lyase</fullName>
    </submittedName>
</protein>
<evidence type="ECO:0000259" key="6">
    <source>
        <dbReference type="Pfam" id="PF03328"/>
    </source>
</evidence>
<dbReference type="InterPro" id="IPR015813">
    <property type="entry name" value="Pyrv/PenolPyrv_kinase-like_dom"/>
</dbReference>
<evidence type="ECO:0000256" key="5">
    <source>
        <dbReference type="PIRSR" id="PIRSR015582-2"/>
    </source>
</evidence>
<dbReference type="PANTHER" id="PTHR32308:SF10">
    <property type="entry name" value="CITRATE LYASE SUBUNIT BETA"/>
    <property type="match status" value="1"/>
</dbReference>
<proteinExistence type="predicted"/>
<dbReference type="AlphaFoldDB" id="H0F5L6"/>
<dbReference type="RefSeq" id="WP_008161645.1">
    <property type="nucleotide sequence ID" value="NZ_AGUF01000040.1"/>
</dbReference>
<dbReference type="InterPro" id="IPR040442">
    <property type="entry name" value="Pyrv_kinase-like_dom_sf"/>
</dbReference>
<evidence type="ECO:0000256" key="4">
    <source>
        <dbReference type="PIRSR" id="PIRSR015582-1"/>
    </source>
</evidence>
<organism evidence="7 8">
    <name type="scientific">Achromobacter arsenitoxydans SY8</name>
    <dbReference type="NCBI Taxonomy" id="477184"/>
    <lineage>
        <taxon>Bacteria</taxon>
        <taxon>Pseudomonadati</taxon>
        <taxon>Pseudomonadota</taxon>
        <taxon>Betaproteobacteria</taxon>
        <taxon>Burkholderiales</taxon>
        <taxon>Alcaligenaceae</taxon>
        <taxon>Achromobacter</taxon>
    </lineage>
</organism>
<dbReference type="PIRSF" id="PIRSF015582">
    <property type="entry name" value="Cit_lyase_B"/>
    <property type="match status" value="1"/>
</dbReference>
<dbReference type="Pfam" id="PF03328">
    <property type="entry name" value="HpcH_HpaI"/>
    <property type="match status" value="1"/>
</dbReference>
<dbReference type="GO" id="GO:0000287">
    <property type="term" value="F:magnesium ion binding"/>
    <property type="evidence" value="ECO:0007669"/>
    <property type="project" value="TreeGrafter"/>
</dbReference>
<gene>
    <name evidence="7" type="ORF">KYC_10296</name>
</gene>
<dbReference type="PANTHER" id="PTHR32308">
    <property type="entry name" value="LYASE BETA SUBUNIT, PUTATIVE (AFU_ORTHOLOGUE AFUA_4G13030)-RELATED"/>
    <property type="match status" value="1"/>
</dbReference>
<evidence type="ECO:0000256" key="2">
    <source>
        <dbReference type="ARBA" id="ARBA00022723"/>
    </source>
</evidence>
<dbReference type="PATRIC" id="fig|477184.5.peg.2041"/>
<feature type="binding site" evidence="4">
    <location>
        <position position="65"/>
    </location>
    <ligand>
        <name>substrate</name>
    </ligand>
</feature>
<dbReference type="EMBL" id="AGUF01000040">
    <property type="protein sequence ID" value="EHK66530.1"/>
    <property type="molecule type" value="Genomic_DNA"/>
</dbReference>
<evidence type="ECO:0000256" key="1">
    <source>
        <dbReference type="ARBA" id="ARBA00001946"/>
    </source>
</evidence>
<dbReference type="STRING" id="477184.KYC_10296"/>
<feature type="binding site" evidence="5">
    <location>
        <position position="148"/>
    </location>
    <ligand>
        <name>Mg(2+)</name>
        <dbReference type="ChEBI" id="CHEBI:18420"/>
    </ligand>
</feature>
<dbReference type="OrthoDB" id="348111at2"/>
<sequence length="285" mass="30178">MKSKLFVPASRPELFDKAMASAADAISFDLEDAVAPERKAEARAILADWLGKQAGAAHAKKIIVRINAPDTPYYADDLAMLGGVPFDILNVPKTQDAASVQDAVSRASAAGFQGSFLVTIETPQALARAAELAAAHERVCGLQLGLADLFEPLGIARYEPETLRPILLALRLAAGASGKFALDAAYARVKDADGFRAEARLARSLGFLGKSCIHPSQIAIANEEFGFSADEVDQARRVVAASREHAGTGAFLLDGRMIDAPFVRRAEDVLLAAGHASAPFPNLQD</sequence>
<dbReference type="Proteomes" id="UP000003113">
    <property type="component" value="Unassembled WGS sequence"/>
</dbReference>
<name>H0F5L6_9BURK</name>
<keyword evidence="2 5" id="KW-0479">Metal-binding</keyword>
<dbReference type="InterPro" id="IPR011206">
    <property type="entry name" value="Citrate_lyase_beta/mcl1/mcl2"/>
</dbReference>
<dbReference type="Gene3D" id="3.20.20.60">
    <property type="entry name" value="Phosphoenolpyruvate-binding domains"/>
    <property type="match status" value="1"/>
</dbReference>
<keyword evidence="7" id="KW-0456">Lyase</keyword>
<reference evidence="7 8" key="1">
    <citation type="journal article" date="2012" name="J. Bacteriol.">
        <title>Genome sequence of the highly efficient arsenite-oxidizing bacterium Achromobacter arsenitoxydans SY8.</title>
        <authorList>
            <person name="Li X."/>
            <person name="Hu Y."/>
            <person name="Gong J."/>
            <person name="Lin Y."/>
            <person name="Johnstone L."/>
            <person name="Rensing C."/>
            <person name="Wang G."/>
        </authorList>
    </citation>
    <scope>NUCLEOTIDE SEQUENCE [LARGE SCALE GENOMIC DNA]</scope>
    <source>
        <strain evidence="7 8">SY8</strain>
    </source>
</reference>
<feature type="binding site" evidence="5">
    <location>
        <position position="121"/>
    </location>
    <ligand>
        <name>Mg(2+)</name>
        <dbReference type="ChEBI" id="CHEBI:18420"/>
    </ligand>
</feature>
<feature type="domain" description="HpcH/HpaI aldolase/citrate lyase" evidence="6">
    <location>
        <begin position="3"/>
        <end position="215"/>
    </location>
</feature>
<dbReference type="eggNOG" id="COG2301">
    <property type="taxonomic scope" value="Bacteria"/>
</dbReference>
<dbReference type="SUPFAM" id="SSF51621">
    <property type="entry name" value="Phosphoenolpyruvate/pyruvate domain"/>
    <property type="match status" value="1"/>
</dbReference>
<accession>H0F5L6</accession>
<comment type="caution">
    <text evidence="7">The sequence shown here is derived from an EMBL/GenBank/DDBJ whole genome shotgun (WGS) entry which is preliminary data.</text>
</comment>
<evidence type="ECO:0000256" key="3">
    <source>
        <dbReference type="ARBA" id="ARBA00022842"/>
    </source>
</evidence>
<dbReference type="GO" id="GO:0016829">
    <property type="term" value="F:lyase activity"/>
    <property type="evidence" value="ECO:0007669"/>
    <property type="project" value="UniProtKB-KW"/>
</dbReference>
<feature type="binding site" evidence="4">
    <location>
        <position position="121"/>
    </location>
    <ligand>
        <name>substrate</name>
    </ligand>
</feature>
<evidence type="ECO:0000313" key="8">
    <source>
        <dbReference type="Proteomes" id="UP000003113"/>
    </source>
</evidence>
<dbReference type="GO" id="GO:0006107">
    <property type="term" value="P:oxaloacetate metabolic process"/>
    <property type="evidence" value="ECO:0007669"/>
    <property type="project" value="TreeGrafter"/>
</dbReference>